<sequence>MTPWIVIGVLIIPFLIIGRRCKGRKRKYYRRLKEINVLIFDEVKEEKKRSTFLSREEVRERTSLTTERKNLTRGTNTVKNTIAEVEPHLAIWEEDATEEMDNCPTMEDPKGRRIFLKDYCTKCLKAMDGGHRCRPEPIKNCFYCGVDTQPHFNLHCSPTSAPPTAPTSQKKKEASRRYLEKPSWIKISNIVNLIEEHEQTVEMCEELRTS</sequence>
<comment type="caution">
    <text evidence="2">The sequence shown here is derived from an EMBL/GenBank/DDBJ whole genome shotgun (WGS) entry which is preliminary data.</text>
</comment>
<evidence type="ECO:0000313" key="3">
    <source>
        <dbReference type="Proteomes" id="UP000230233"/>
    </source>
</evidence>
<feature type="transmembrane region" description="Helical" evidence="1">
    <location>
        <begin position="6"/>
        <end position="21"/>
    </location>
</feature>
<keyword evidence="3" id="KW-1185">Reference proteome</keyword>
<dbReference type="AlphaFoldDB" id="A0A2G5T152"/>
<protein>
    <submittedName>
        <fullName evidence="2">Uncharacterized protein</fullName>
    </submittedName>
</protein>
<evidence type="ECO:0000256" key="1">
    <source>
        <dbReference type="SAM" id="Phobius"/>
    </source>
</evidence>
<dbReference type="Proteomes" id="UP000230233">
    <property type="component" value="Chromosome X"/>
</dbReference>
<keyword evidence="1" id="KW-1133">Transmembrane helix</keyword>
<reference evidence="3" key="1">
    <citation type="submission" date="2017-10" db="EMBL/GenBank/DDBJ databases">
        <title>Rapid genome shrinkage in a self-fertile nematode reveals novel sperm competition proteins.</title>
        <authorList>
            <person name="Yin D."/>
            <person name="Schwarz E.M."/>
            <person name="Thomas C.G."/>
            <person name="Felde R.L."/>
            <person name="Korf I.F."/>
            <person name="Cutter A.D."/>
            <person name="Schartner C.M."/>
            <person name="Ralston E.J."/>
            <person name="Meyer B.J."/>
            <person name="Haag E.S."/>
        </authorList>
    </citation>
    <scope>NUCLEOTIDE SEQUENCE [LARGE SCALE GENOMIC DNA]</scope>
    <source>
        <strain evidence="3">JU1422</strain>
    </source>
</reference>
<gene>
    <name evidence="2" type="primary">Cnig_chr_X.g25914</name>
    <name evidence="2" type="ORF">B9Z55_025914</name>
</gene>
<accession>A0A2G5T152</accession>
<keyword evidence="1" id="KW-0812">Transmembrane</keyword>
<dbReference type="EMBL" id="PDUG01000006">
    <property type="protein sequence ID" value="PIC20869.1"/>
    <property type="molecule type" value="Genomic_DNA"/>
</dbReference>
<organism evidence="2 3">
    <name type="scientific">Caenorhabditis nigoni</name>
    <dbReference type="NCBI Taxonomy" id="1611254"/>
    <lineage>
        <taxon>Eukaryota</taxon>
        <taxon>Metazoa</taxon>
        <taxon>Ecdysozoa</taxon>
        <taxon>Nematoda</taxon>
        <taxon>Chromadorea</taxon>
        <taxon>Rhabditida</taxon>
        <taxon>Rhabditina</taxon>
        <taxon>Rhabditomorpha</taxon>
        <taxon>Rhabditoidea</taxon>
        <taxon>Rhabditidae</taxon>
        <taxon>Peloderinae</taxon>
        <taxon>Caenorhabditis</taxon>
    </lineage>
</organism>
<keyword evidence="1" id="KW-0472">Membrane</keyword>
<evidence type="ECO:0000313" key="2">
    <source>
        <dbReference type="EMBL" id="PIC20869.1"/>
    </source>
</evidence>
<proteinExistence type="predicted"/>
<name>A0A2G5T152_9PELO</name>